<feature type="non-terminal residue" evidence="2">
    <location>
        <position position="112"/>
    </location>
</feature>
<accession>A0A067MH37</accession>
<keyword evidence="3" id="KW-1185">Reference proteome</keyword>
<sequence length="112" mass="12239">CQKSWPLIINFNPFHLLPSALSAPSSPPPSRHSIYPFGLLILVFASSDRRYTGTGPGISFRYASVSRLPAPPALFVRSILYPVLSANPRPLALQSPRNNTKRLDSPRISQGG</sequence>
<evidence type="ECO:0000313" key="3">
    <source>
        <dbReference type="Proteomes" id="UP000027195"/>
    </source>
</evidence>
<feature type="region of interest" description="Disordered" evidence="1">
    <location>
        <begin position="89"/>
        <end position="112"/>
    </location>
</feature>
<name>A0A067MH37_BOTB1</name>
<gene>
    <name evidence="2" type="ORF">BOTBODRAFT_145394</name>
</gene>
<dbReference type="AlphaFoldDB" id="A0A067MH37"/>
<protein>
    <submittedName>
        <fullName evidence="2">Uncharacterized protein</fullName>
    </submittedName>
</protein>
<dbReference type="HOGENOM" id="CLU_2151663_0_0_1"/>
<evidence type="ECO:0000256" key="1">
    <source>
        <dbReference type="SAM" id="MobiDB-lite"/>
    </source>
</evidence>
<reference evidence="3" key="1">
    <citation type="journal article" date="2014" name="Proc. Natl. Acad. Sci. U.S.A.">
        <title>Extensive sampling of basidiomycete genomes demonstrates inadequacy of the white-rot/brown-rot paradigm for wood decay fungi.</title>
        <authorList>
            <person name="Riley R."/>
            <person name="Salamov A.A."/>
            <person name="Brown D.W."/>
            <person name="Nagy L.G."/>
            <person name="Floudas D."/>
            <person name="Held B.W."/>
            <person name="Levasseur A."/>
            <person name="Lombard V."/>
            <person name="Morin E."/>
            <person name="Otillar R."/>
            <person name="Lindquist E.A."/>
            <person name="Sun H."/>
            <person name="LaButti K.M."/>
            <person name="Schmutz J."/>
            <person name="Jabbour D."/>
            <person name="Luo H."/>
            <person name="Baker S.E."/>
            <person name="Pisabarro A.G."/>
            <person name="Walton J.D."/>
            <person name="Blanchette R.A."/>
            <person name="Henrissat B."/>
            <person name="Martin F."/>
            <person name="Cullen D."/>
            <person name="Hibbett D.S."/>
            <person name="Grigoriev I.V."/>
        </authorList>
    </citation>
    <scope>NUCLEOTIDE SEQUENCE [LARGE SCALE GENOMIC DNA]</scope>
    <source>
        <strain evidence="3">FD-172 SS1</strain>
    </source>
</reference>
<dbReference type="InParanoid" id="A0A067MH37"/>
<dbReference type="Proteomes" id="UP000027195">
    <property type="component" value="Unassembled WGS sequence"/>
</dbReference>
<evidence type="ECO:0000313" key="2">
    <source>
        <dbReference type="EMBL" id="KDQ14814.1"/>
    </source>
</evidence>
<feature type="non-terminal residue" evidence="2">
    <location>
        <position position="1"/>
    </location>
</feature>
<dbReference type="EMBL" id="KL198035">
    <property type="protein sequence ID" value="KDQ14814.1"/>
    <property type="molecule type" value="Genomic_DNA"/>
</dbReference>
<proteinExistence type="predicted"/>
<organism evidence="2 3">
    <name type="scientific">Botryobasidium botryosum (strain FD-172 SS1)</name>
    <dbReference type="NCBI Taxonomy" id="930990"/>
    <lineage>
        <taxon>Eukaryota</taxon>
        <taxon>Fungi</taxon>
        <taxon>Dikarya</taxon>
        <taxon>Basidiomycota</taxon>
        <taxon>Agaricomycotina</taxon>
        <taxon>Agaricomycetes</taxon>
        <taxon>Cantharellales</taxon>
        <taxon>Botryobasidiaceae</taxon>
        <taxon>Botryobasidium</taxon>
    </lineage>
</organism>